<dbReference type="SUPFAM" id="SSF48150">
    <property type="entry name" value="DNA-glycosylase"/>
    <property type="match status" value="1"/>
</dbReference>
<comment type="cofactor">
    <cofactor evidence="1">
        <name>[4Fe-4S] cluster</name>
        <dbReference type="ChEBI" id="CHEBI:49883"/>
    </cofactor>
</comment>
<keyword evidence="5" id="KW-0227">DNA damage</keyword>
<dbReference type="SMART" id="SM00525">
    <property type="entry name" value="FES"/>
    <property type="match status" value="1"/>
</dbReference>
<dbReference type="Pfam" id="PF00633">
    <property type="entry name" value="HHH"/>
    <property type="match status" value="1"/>
</dbReference>
<evidence type="ECO:0000256" key="8">
    <source>
        <dbReference type="ARBA" id="ARBA00023014"/>
    </source>
</evidence>
<keyword evidence="4" id="KW-0479">Metal-binding</keyword>
<keyword evidence="10" id="KW-0234">DNA repair</keyword>
<dbReference type="PIRSF" id="PIRSF001435">
    <property type="entry name" value="Nth"/>
    <property type="match status" value="1"/>
</dbReference>
<reference evidence="14" key="1">
    <citation type="submission" date="2019-10" db="EMBL/GenBank/DDBJ databases">
        <title>Metagenomic sequencing of thiosulfate-disproportionating enrichment culture.</title>
        <authorList>
            <person name="Umezawa K."/>
            <person name="Kojima H."/>
            <person name="Fukui M."/>
        </authorList>
    </citation>
    <scope>NUCLEOTIDE SEQUENCE</scope>
    <source>
        <strain evidence="14">45J</strain>
    </source>
</reference>
<dbReference type="HAMAP" id="MF_00942">
    <property type="entry name" value="Nth"/>
    <property type="match status" value="1"/>
</dbReference>
<keyword evidence="11" id="KW-0456">Lyase</keyword>
<evidence type="ECO:0000256" key="10">
    <source>
        <dbReference type="ARBA" id="ARBA00023204"/>
    </source>
</evidence>
<dbReference type="FunFam" id="1.10.1670.10:FF:000001">
    <property type="entry name" value="Endonuclease III"/>
    <property type="match status" value="1"/>
</dbReference>
<dbReference type="CDD" id="cd00056">
    <property type="entry name" value="ENDO3c"/>
    <property type="match status" value="1"/>
</dbReference>
<evidence type="ECO:0000259" key="13">
    <source>
        <dbReference type="SMART" id="SM00478"/>
    </source>
</evidence>
<dbReference type="PANTHER" id="PTHR10359">
    <property type="entry name" value="A/G-SPECIFIC ADENINE GLYCOSYLASE/ENDONUCLEASE III"/>
    <property type="match status" value="1"/>
</dbReference>
<protein>
    <submittedName>
        <fullName evidence="14">Endonuclease III</fullName>
    </submittedName>
</protein>
<dbReference type="InterPro" id="IPR003651">
    <property type="entry name" value="Endonuclease3_FeS-loop_motif"/>
</dbReference>
<evidence type="ECO:0000256" key="1">
    <source>
        <dbReference type="ARBA" id="ARBA00001966"/>
    </source>
</evidence>
<keyword evidence="12" id="KW-0326">Glycosidase</keyword>
<comment type="caution">
    <text evidence="14">The sequence shown here is derived from an EMBL/GenBank/DDBJ whole genome shotgun (WGS) entry which is preliminary data.</text>
</comment>
<evidence type="ECO:0000256" key="5">
    <source>
        <dbReference type="ARBA" id="ARBA00022763"/>
    </source>
</evidence>
<evidence type="ECO:0000256" key="4">
    <source>
        <dbReference type="ARBA" id="ARBA00022723"/>
    </source>
</evidence>
<dbReference type="EMBL" id="BLAB01000001">
    <property type="protein sequence ID" value="GER92953.1"/>
    <property type="molecule type" value="Genomic_DNA"/>
</dbReference>
<dbReference type="Pfam" id="PF10576">
    <property type="entry name" value="EndIII_4Fe-2S"/>
    <property type="match status" value="1"/>
</dbReference>
<dbReference type="GO" id="GO:0006285">
    <property type="term" value="P:base-excision repair, AP site formation"/>
    <property type="evidence" value="ECO:0007669"/>
    <property type="project" value="TreeGrafter"/>
</dbReference>
<dbReference type="SMART" id="SM00478">
    <property type="entry name" value="ENDO3c"/>
    <property type="match status" value="1"/>
</dbReference>
<dbReference type="GO" id="GO:0051539">
    <property type="term" value="F:4 iron, 4 sulfur cluster binding"/>
    <property type="evidence" value="ECO:0007669"/>
    <property type="project" value="UniProtKB-KW"/>
</dbReference>
<dbReference type="InterPro" id="IPR023170">
    <property type="entry name" value="HhH_base_excis_C"/>
</dbReference>
<feature type="domain" description="HhH-GPD" evidence="13">
    <location>
        <begin position="36"/>
        <end position="183"/>
    </location>
</feature>
<dbReference type="InterPro" id="IPR000445">
    <property type="entry name" value="HhH_motif"/>
</dbReference>
<keyword evidence="6" id="KW-0378">Hydrolase</keyword>
<evidence type="ECO:0000256" key="2">
    <source>
        <dbReference type="ARBA" id="ARBA00008343"/>
    </source>
</evidence>
<dbReference type="Gene3D" id="1.10.340.30">
    <property type="entry name" value="Hypothetical protein, domain 2"/>
    <property type="match status" value="1"/>
</dbReference>
<accession>A0A5J4KZL8</accession>
<dbReference type="Pfam" id="PF00730">
    <property type="entry name" value="HhH-GPD"/>
    <property type="match status" value="1"/>
</dbReference>
<dbReference type="InterPro" id="IPR005759">
    <property type="entry name" value="Nth"/>
</dbReference>
<evidence type="ECO:0000256" key="12">
    <source>
        <dbReference type="ARBA" id="ARBA00023295"/>
    </source>
</evidence>
<evidence type="ECO:0000256" key="7">
    <source>
        <dbReference type="ARBA" id="ARBA00023004"/>
    </source>
</evidence>
<proteinExistence type="inferred from homology"/>
<evidence type="ECO:0000256" key="3">
    <source>
        <dbReference type="ARBA" id="ARBA00022485"/>
    </source>
</evidence>
<dbReference type="NCBIfam" id="TIGR01083">
    <property type="entry name" value="nth"/>
    <property type="match status" value="1"/>
</dbReference>
<dbReference type="GO" id="GO:0046872">
    <property type="term" value="F:metal ion binding"/>
    <property type="evidence" value="ECO:0007669"/>
    <property type="project" value="UniProtKB-KW"/>
</dbReference>
<organism evidence="14">
    <name type="scientific">hot springs metagenome</name>
    <dbReference type="NCBI Taxonomy" id="433727"/>
    <lineage>
        <taxon>unclassified sequences</taxon>
        <taxon>metagenomes</taxon>
        <taxon>ecological metagenomes</taxon>
    </lineage>
</organism>
<keyword evidence="14" id="KW-0540">Nuclease</keyword>
<dbReference type="InterPro" id="IPR003265">
    <property type="entry name" value="HhH-GPD_domain"/>
</dbReference>
<dbReference type="InterPro" id="IPR011257">
    <property type="entry name" value="DNA_glycosylase"/>
</dbReference>
<keyword evidence="7" id="KW-0408">Iron</keyword>
<dbReference type="GO" id="GO:0016829">
    <property type="term" value="F:lyase activity"/>
    <property type="evidence" value="ECO:0007669"/>
    <property type="project" value="UniProtKB-KW"/>
</dbReference>
<evidence type="ECO:0000256" key="9">
    <source>
        <dbReference type="ARBA" id="ARBA00023125"/>
    </source>
</evidence>
<evidence type="ECO:0000313" key="14">
    <source>
        <dbReference type="EMBL" id="GER92953.1"/>
    </source>
</evidence>
<dbReference type="PROSITE" id="PS00764">
    <property type="entry name" value="ENDONUCLEASE_III_1"/>
    <property type="match status" value="1"/>
</dbReference>
<dbReference type="InterPro" id="IPR004035">
    <property type="entry name" value="Endouclease-III_FeS-bd_BS"/>
</dbReference>
<keyword evidence="8" id="KW-0411">Iron-sulfur</keyword>
<comment type="similarity">
    <text evidence="2">Belongs to the Nth/MutY family.</text>
</comment>
<keyword evidence="3" id="KW-0004">4Fe-4S</keyword>
<dbReference type="FunFam" id="1.10.340.30:FF:000001">
    <property type="entry name" value="Endonuclease III"/>
    <property type="match status" value="1"/>
</dbReference>
<dbReference type="AlphaFoldDB" id="A0A5J4KZL8"/>
<keyword evidence="14" id="KW-0255">Endonuclease</keyword>
<dbReference type="GO" id="GO:0003906">
    <property type="term" value="F:DNA-(apurinic or apyrimidinic site) endonuclease activity"/>
    <property type="evidence" value="ECO:0007669"/>
    <property type="project" value="InterPro"/>
</dbReference>
<dbReference type="GO" id="GO:0019104">
    <property type="term" value="F:DNA N-glycosylase activity"/>
    <property type="evidence" value="ECO:0007669"/>
    <property type="project" value="TreeGrafter"/>
</dbReference>
<dbReference type="Gene3D" id="1.10.1670.10">
    <property type="entry name" value="Helix-hairpin-Helix base-excision DNA repair enzymes (C-terminal)"/>
    <property type="match status" value="1"/>
</dbReference>
<sequence length="207" mass="23477">MANAKKITELLLKKYPHPRIALNFTNPFELLIATILSAQCTDVKVNVVTEKLFKKYKTPEDFANADAKTLEHAISSITYYKNKARMIIECSKKLIKDFHGKVPQTMEELLTLHGVGRKTANVILGNAFGKQAIPVDTHVLRISNRLGIAHSNNPEKVEQELMMQIPNDKWTSFSLALILHGRETCTAKNPKCGKCILYEECEWPEKR</sequence>
<name>A0A5J4KZL8_9ZZZZ</name>
<dbReference type="GO" id="GO:0003677">
    <property type="term" value="F:DNA binding"/>
    <property type="evidence" value="ECO:0007669"/>
    <property type="project" value="UniProtKB-KW"/>
</dbReference>
<keyword evidence="9" id="KW-0238">DNA-binding</keyword>
<evidence type="ECO:0000256" key="6">
    <source>
        <dbReference type="ARBA" id="ARBA00022801"/>
    </source>
</evidence>
<evidence type="ECO:0000256" key="11">
    <source>
        <dbReference type="ARBA" id="ARBA00023239"/>
    </source>
</evidence>
<gene>
    <name evidence="14" type="ORF">A45J_0684</name>
</gene>
<dbReference type="PANTHER" id="PTHR10359:SF18">
    <property type="entry name" value="ENDONUCLEASE III"/>
    <property type="match status" value="1"/>
</dbReference>